<keyword evidence="4 23" id="KW-0349">Heme</keyword>
<keyword evidence="8" id="KW-0735">Signal-anchor</keyword>
<evidence type="ECO:0000256" key="14">
    <source>
        <dbReference type="ARBA" id="ARBA00050755"/>
    </source>
</evidence>
<dbReference type="EC" id="1.14.14.124" evidence="17"/>
<dbReference type="PROSITE" id="PS00086">
    <property type="entry name" value="CYTOCHROME_P450"/>
    <property type="match status" value="1"/>
</dbReference>
<evidence type="ECO:0000256" key="15">
    <source>
        <dbReference type="ARBA" id="ARBA00051212"/>
    </source>
</evidence>
<evidence type="ECO:0000256" key="19">
    <source>
        <dbReference type="ARBA" id="ARBA00067132"/>
    </source>
</evidence>
<organism evidence="26 27">
    <name type="scientific">Aspergillus leporis</name>
    <dbReference type="NCBI Taxonomy" id="41062"/>
    <lineage>
        <taxon>Eukaryota</taxon>
        <taxon>Fungi</taxon>
        <taxon>Dikarya</taxon>
        <taxon>Ascomycota</taxon>
        <taxon>Pezizomycotina</taxon>
        <taxon>Eurotiomycetes</taxon>
        <taxon>Eurotiomycetidae</taxon>
        <taxon>Eurotiales</taxon>
        <taxon>Aspergillaceae</taxon>
        <taxon>Aspergillus</taxon>
        <taxon>Aspergillus subgen. Circumdati</taxon>
    </lineage>
</organism>
<evidence type="ECO:0000256" key="5">
    <source>
        <dbReference type="ARBA" id="ARBA00022692"/>
    </source>
</evidence>
<protein>
    <recommendedName>
        <fullName evidence="19">Dihydromonacolin L monooxygenase LovA</fullName>
        <ecNumber evidence="17">1.14.14.124</ecNumber>
        <ecNumber evidence="18">1.14.14.125</ecNumber>
    </recommendedName>
    <alternativeName>
        <fullName evidence="21">Dihydromonacolin L hydroxylase</fullName>
    </alternativeName>
    <alternativeName>
        <fullName evidence="22">Lovastatin biosynthesis cluster protein A</fullName>
    </alternativeName>
    <alternativeName>
        <fullName evidence="20">Monacolin L hydroxylase</fullName>
    </alternativeName>
</protein>
<comment type="pathway">
    <text evidence="16">Polyketide biosynthesis; lovastatin biosynthesis.</text>
</comment>
<keyword evidence="10 24" id="KW-0560">Oxidoreductase</keyword>
<evidence type="ECO:0000256" key="18">
    <source>
        <dbReference type="ARBA" id="ARBA00066329"/>
    </source>
</evidence>
<evidence type="ECO:0000256" key="2">
    <source>
        <dbReference type="ARBA" id="ARBA00004648"/>
    </source>
</evidence>
<dbReference type="GO" id="GO:0004497">
    <property type="term" value="F:monooxygenase activity"/>
    <property type="evidence" value="ECO:0007669"/>
    <property type="project" value="UniProtKB-KW"/>
</dbReference>
<dbReference type="InterPro" id="IPR017972">
    <property type="entry name" value="Cyt_P450_CS"/>
</dbReference>
<evidence type="ECO:0000256" key="12">
    <source>
        <dbReference type="ARBA" id="ARBA00023033"/>
    </source>
</evidence>
<keyword evidence="11 23" id="KW-0408">Iron</keyword>
<evidence type="ECO:0000256" key="9">
    <source>
        <dbReference type="ARBA" id="ARBA00022989"/>
    </source>
</evidence>
<dbReference type="PRINTS" id="PR00465">
    <property type="entry name" value="EP450IV"/>
</dbReference>
<comment type="similarity">
    <text evidence="3 24">Belongs to the cytochrome P450 family.</text>
</comment>
<reference evidence="26 27" key="1">
    <citation type="submission" date="2019-04" db="EMBL/GenBank/DDBJ databases">
        <title>Friends and foes A comparative genomics study of 23 Aspergillus species from section Flavi.</title>
        <authorList>
            <consortium name="DOE Joint Genome Institute"/>
            <person name="Kjaerbolling I."/>
            <person name="Vesth T."/>
            <person name="Frisvad J.C."/>
            <person name="Nybo J.L."/>
            <person name="Theobald S."/>
            <person name="Kildgaard S."/>
            <person name="Isbrandt T."/>
            <person name="Kuo A."/>
            <person name="Sato A."/>
            <person name="Lyhne E.K."/>
            <person name="Kogle M.E."/>
            <person name="Wiebenga A."/>
            <person name="Kun R.S."/>
            <person name="Lubbers R.J."/>
            <person name="Makela M.R."/>
            <person name="Barry K."/>
            <person name="Chovatia M."/>
            <person name="Clum A."/>
            <person name="Daum C."/>
            <person name="Haridas S."/>
            <person name="He G."/>
            <person name="LaButti K."/>
            <person name="Lipzen A."/>
            <person name="Mondo S."/>
            <person name="Riley R."/>
            <person name="Salamov A."/>
            <person name="Simmons B.A."/>
            <person name="Magnuson J.K."/>
            <person name="Henrissat B."/>
            <person name="Mortensen U.H."/>
            <person name="Larsen T.O."/>
            <person name="Devries R.P."/>
            <person name="Grigoriev I.V."/>
            <person name="Machida M."/>
            <person name="Baker S.E."/>
            <person name="Andersen M.R."/>
        </authorList>
    </citation>
    <scope>NUCLEOTIDE SEQUENCE [LARGE SCALE GENOMIC DNA]</scope>
    <source>
        <strain evidence="26 27">CBS 151.66</strain>
    </source>
</reference>
<dbReference type="Pfam" id="PF00067">
    <property type="entry name" value="p450"/>
    <property type="match status" value="1"/>
</dbReference>
<evidence type="ECO:0000256" key="11">
    <source>
        <dbReference type="ARBA" id="ARBA00023004"/>
    </source>
</evidence>
<dbReference type="InterPro" id="IPR001128">
    <property type="entry name" value="Cyt_P450"/>
</dbReference>
<keyword evidence="9" id="KW-1133">Transmembrane helix</keyword>
<keyword evidence="27" id="KW-1185">Reference proteome</keyword>
<dbReference type="FunFam" id="1.10.630.10:FF:000059">
    <property type="entry name" value="Cytochrome P450 monooxygenase"/>
    <property type="match status" value="1"/>
</dbReference>
<evidence type="ECO:0000256" key="7">
    <source>
        <dbReference type="ARBA" id="ARBA00022824"/>
    </source>
</evidence>
<dbReference type="GO" id="GO:0140735">
    <property type="term" value="P:lovastatin biosynthetic process"/>
    <property type="evidence" value="ECO:0007669"/>
    <property type="project" value="UniProtKB-ARBA"/>
</dbReference>
<keyword evidence="7" id="KW-0256">Endoplasmic reticulum</keyword>
<feature type="signal peptide" evidence="25">
    <location>
        <begin position="1"/>
        <end position="27"/>
    </location>
</feature>
<dbReference type="CDD" id="cd11041">
    <property type="entry name" value="CYP503A1-like"/>
    <property type="match status" value="1"/>
</dbReference>
<keyword evidence="25" id="KW-0732">Signal</keyword>
<evidence type="ECO:0000256" key="24">
    <source>
        <dbReference type="RuleBase" id="RU000461"/>
    </source>
</evidence>
<dbReference type="GO" id="GO:0005506">
    <property type="term" value="F:iron ion binding"/>
    <property type="evidence" value="ECO:0007669"/>
    <property type="project" value="InterPro"/>
</dbReference>
<comment type="subcellular location">
    <subcellularLocation>
        <location evidence="2">Endoplasmic reticulum membrane</location>
        <topology evidence="2">Single-pass type II membrane protein</topology>
    </subcellularLocation>
</comment>
<evidence type="ECO:0000256" key="20">
    <source>
        <dbReference type="ARBA" id="ARBA00079237"/>
    </source>
</evidence>
<evidence type="ECO:0000256" key="4">
    <source>
        <dbReference type="ARBA" id="ARBA00022617"/>
    </source>
</evidence>
<feature type="binding site" description="axial binding residue" evidence="23">
    <location>
        <position position="442"/>
    </location>
    <ligand>
        <name>heme</name>
        <dbReference type="ChEBI" id="CHEBI:30413"/>
    </ligand>
    <ligandPart>
        <name>Fe</name>
        <dbReference type="ChEBI" id="CHEBI:18248"/>
    </ligandPart>
</feature>
<dbReference type="AlphaFoldDB" id="A0A5N5WP42"/>
<evidence type="ECO:0000256" key="13">
    <source>
        <dbReference type="ARBA" id="ARBA00023136"/>
    </source>
</evidence>
<keyword evidence="12 24" id="KW-0503">Monooxygenase</keyword>
<dbReference type="InterPro" id="IPR036396">
    <property type="entry name" value="Cyt_P450_sf"/>
</dbReference>
<dbReference type="EC" id="1.14.14.125" evidence="18"/>
<evidence type="ECO:0000256" key="6">
    <source>
        <dbReference type="ARBA" id="ARBA00022723"/>
    </source>
</evidence>
<dbReference type="PRINTS" id="PR00385">
    <property type="entry name" value="P450"/>
</dbReference>
<evidence type="ECO:0000256" key="16">
    <source>
        <dbReference type="ARBA" id="ARBA00060567"/>
    </source>
</evidence>
<dbReference type="GO" id="GO:0016705">
    <property type="term" value="F:oxidoreductase activity, acting on paired donors, with incorporation or reduction of molecular oxygen"/>
    <property type="evidence" value="ECO:0007669"/>
    <property type="project" value="InterPro"/>
</dbReference>
<sequence>MLAELHSLFGVVLLVTVLLVYRSSSSSQSSLPVINNRKAFEFRYLHARKRFLCNASDLLKAGFEKAKAFQVMTGDDYKVVLSPDYANEIRSHPALQFAAAIAKDFHGDIPGFEAFRRGESSDEILSDAVRIKLTQNLGNLTEPLSLETTHALQTNWTDDPNWHTVQLKPAILQIVAQLSSKVFLGDEICRNRDWLQITREYTVNLFIASEALSLWPGFMRPLIARFLPSCRKLQAELRQASNIIIPVLGKRRIEKQTCNEQGKAPERYSDAMEWIEECAKGRPYNPITAQLSISIAAIHTTSDLVTQVLYDLAGKQDLIQALREEVIAMLREDGWKKSTLFKLKLMDSVLKETQRMKPSDIISMRRVASADIELSDGTVIPKDSAVMVSNHKMWDPTIYPNPDEYDGYRFLKLREKPGHETSAQLVSPSPEHLGFGFGKHACPGRFFATNQIKIFLCHVLLKYDFKLTEGCTPQAMRAGVVLAADPTGKLDIRRRQEEFLL</sequence>
<evidence type="ECO:0000256" key="10">
    <source>
        <dbReference type="ARBA" id="ARBA00023002"/>
    </source>
</evidence>
<evidence type="ECO:0000256" key="21">
    <source>
        <dbReference type="ARBA" id="ARBA00079297"/>
    </source>
</evidence>
<evidence type="ECO:0000313" key="26">
    <source>
        <dbReference type="EMBL" id="KAB8068812.1"/>
    </source>
</evidence>
<evidence type="ECO:0000256" key="23">
    <source>
        <dbReference type="PIRSR" id="PIRSR602403-1"/>
    </source>
</evidence>
<dbReference type="EMBL" id="ML732372">
    <property type="protein sequence ID" value="KAB8068812.1"/>
    <property type="molecule type" value="Genomic_DNA"/>
</dbReference>
<evidence type="ECO:0000256" key="25">
    <source>
        <dbReference type="SAM" id="SignalP"/>
    </source>
</evidence>
<evidence type="ECO:0000256" key="8">
    <source>
        <dbReference type="ARBA" id="ARBA00022968"/>
    </source>
</evidence>
<comment type="catalytic activity">
    <reaction evidence="14">
        <text>dihydromonacolin L carboxylate + reduced [NADPH--hemoprotein reductase] + O2 = monacolin L carboxylate + oxidized [NADPH--hemoprotein reductase] + 2 H2O + H(+)</text>
        <dbReference type="Rhea" id="RHEA:42368"/>
        <dbReference type="Rhea" id="RHEA-COMP:11964"/>
        <dbReference type="Rhea" id="RHEA-COMP:11965"/>
        <dbReference type="ChEBI" id="CHEBI:15377"/>
        <dbReference type="ChEBI" id="CHEBI:15378"/>
        <dbReference type="ChEBI" id="CHEBI:15379"/>
        <dbReference type="ChEBI" id="CHEBI:57618"/>
        <dbReference type="ChEBI" id="CHEBI:58210"/>
        <dbReference type="ChEBI" id="CHEBI:79031"/>
        <dbReference type="ChEBI" id="CHEBI:79044"/>
        <dbReference type="EC" id="1.14.14.124"/>
    </reaction>
    <physiologicalReaction direction="left-to-right" evidence="14">
        <dbReference type="Rhea" id="RHEA:42369"/>
    </physiologicalReaction>
</comment>
<dbReference type="PANTHER" id="PTHR46206">
    <property type="entry name" value="CYTOCHROME P450"/>
    <property type="match status" value="1"/>
</dbReference>
<dbReference type="Gene3D" id="1.10.630.10">
    <property type="entry name" value="Cytochrome P450"/>
    <property type="match status" value="1"/>
</dbReference>
<feature type="chain" id="PRO_5024899187" description="Dihydromonacolin L monooxygenase LovA" evidence="25">
    <location>
        <begin position="28"/>
        <end position="501"/>
    </location>
</feature>
<accession>A0A5N5WP42</accession>
<gene>
    <name evidence="26" type="ORF">BDV29DRAFT_199139</name>
</gene>
<evidence type="ECO:0000256" key="17">
    <source>
        <dbReference type="ARBA" id="ARBA00066328"/>
    </source>
</evidence>
<evidence type="ECO:0000256" key="1">
    <source>
        <dbReference type="ARBA" id="ARBA00001971"/>
    </source>
</evidence>
<keyword evidence="13" id="KW-0472">Membrane</keyword>
<keyword evidence="6 23" id="KW-0479">Metal-binding</keyword>
<evidence type="ECO:0000256" key="3">
    <source>
        <dbReference type="ARBA" id="ARBA00010617"/>
    </source>
</evidence>
<proteinExistence type="inferred from homology"/>
<dbReference type="PANTHER" id="PTHR46206:SF2">
    <property type="entry name" value="CYTOCHROME P450 MONOOXYGENASE AUSG-RELATED"/>
    <property type="match status" value="1"/>
</dbReference>
<evidence type="ECO:0000256" key="22">
    <source>
        <dbReference type="ARBA" id="ARBA00082945"/>
    </source>
</evidence>
<name>A0A5N5WP42_9EURO</name>
<dbReference type="OrthoDB" id="1844152at2759"/>
<dbReference type="GO" id="GO:0020037">
    <property type="term" value="F:heme binding"/>
    <property type="evidence" value="ECO:0007669"/>
    <property type="project" value="InterPro"/>
</dbReference>
<dbReference type="Proteomes" id="UP000326565">
    <property type="component" value="Unassembled WGS sequence"/>
</dbReference>
<dbReference type="InterPro" id="IPR002403">
    <property type="entry name" value="Cyt_P450_E_grp-IV"/>
</dbReference>
<keyword evidence="5" id="KW-0812">Transmembrane</keyword>
<comment type="catalytic activity">
    <reaction evidence="15">
        <text>monacolin L carboxylate + reduced [NADPH--hemoprotein reductase] + O2 = monacolin J carboxylate + oxidized [NADPH--hemoprotein reductase] + H2O + H(+)</text>
        <dbReference type="Rhea" id="RHEA:29599"/>
        <dbReference type="Rhea" id="RHEA-COMP:11964"/>
        <dbReference type="Rhea" id="RHEA-COMP:11965"/>
        <dbReference type="ChEBI" id="CHEBI:15377"/>
        <dbReference type="ChEBI" id="CHEBI:15378"/>
        <dbReference type="ChEBI" id="CHEBI:15379"/>
        <dbReference type="ChEBI" id="CHEBI:57618"/>
        <dbReference type="ChEBI" id="CHEBI:58210"/>
        <dbReference type="ChEBI" id="CHEBI:79035"/>
        <dbReference type="ChEBI" id="CHEBI:79044"/>
        <dbReference type="EC" id="1.14.14.125"/>
    </reaction>
    <physiologicalReaction direction="left-to-right" evidence="15">
        <dbReference type="Rhea" id="RHEA:29600"/>
    </physiologicalReaction>
</comment>
<evidence type="ECO:0000313" key="27">
    <source>
        <dbReference type="Proteomes" id="UP000326565"/>
    </source>
</evidence>
<comment type="cofactor">
    <cofactor evidence="1 23">
        <name>heme</name>
        <dbReference type="ChEBI" id="CHEBI:30413"/>
    </cofactor>
</comment>
<dbReference type="SUPFAM" id="SSF48264">
    <property type="entry name" value="Cytochrome P450"/>
    <property type="match status" value="1"/>
</dbReference>
<dbReference type="GO" id="GO:0005789">
    <property type="term" value="C:endoplasmic reticulum membrane"/>
    <property type="evidence" value="ECO:0007669"/>
    <property type="project" value="UniProtKB-SubCell"/>
</dbReference>